<evidence type="ECO:0000313" key="3">
    <source>
        <dbReference type="Proteomes" id="UP000076727"/>
    </source>
</evidence>
<dbReference type="OrthoDB" id="2781978at2759"/>
<reference evidence="2 3" key="1">
    <citation type="journal article" date="2016" name="Mol. Biol. Evol.">
        <title>Comparative Genomics of Early-Diverging Mushroom-Forming Fungi Provides Insights into the Origins of Lignocellulose Decay Capabilities.</title>
        <authorList>
            <person name="Nagy L.G."/>
            <person name="Riley R."/>
            <person name="Tritt A."/>
            <person name="Adam C."/>
            <person name="Daum C."/>
            <person name="Floudas D."/>
            <person name="Sun H."/>
            <person name="Yadav J.S."/>
            <person name="Pangilinan J."/>
            <person name="Larsson K.H."/>
            <person name="Matsuura K."/>
            <person name="Barry K."/>
            <person name="Labutti K."/>
            <person name="Kuo R."/>
            <person name="Ohm R.A."/>
            <person name="Bhattacharya S.S."/>
            <person name="Shirouzu T."/>
            <person name="Yoshinaga Y."/>
            <person name="Martin F.M."/>
            <person name="Grigoriev I.V."/>
            <person name="Hibbett D.S."/>
        </authorList>
    </citation>
    <scope>NUCLEOTIDE SEQUENCE [LARGE SCALE GENOMIC DNA]</scope>
    <source>
        <strain evidence="2 3">L-15889</strain>
    </source>
</reference>
<feature type="region of interest" description="Disordered" evidence="1">
    <location>
        <begin position="253"/>
        <end position="276"/>
    </location>
</feature>
<protein>
    <submittedName>
        <fullName evidence="2">Uncharacterized protein</fullName>
    </submittedName>
</protein>
<gene>
    <name evidence="2" type="ORF">DAEQUDRAFT_88826</name>
</gene>
<evidence type="ECO:0000256" key="1">
    <source>
        <dbReference type="SAM" id="MobiDB-lite"/>
    </source>
</evidence>
<proteinExistence type="predicted"/>
<sequence>MSPSMIFKTANSGATYISLIYGKSDYYASWDPSRPVRLGDYGHLQADYSFAPEGNIFDRGLARLFDITARAAPREEVRCIVSRHVDEVRQSATDEMGVSWLHKVKVGQAFTVNRSYGAILLMLNPRLTSLEPSGTLHDLVYSTAMKKRHLLVSEIYHCPSYARLLAPKQSHTVKLSLEGGIHQGLIQGKEAFQWIHDADGGDFKSGIIEGGDTAFTPLFRLVGRETRHLRKLPILELAPPKWRRVVDASPQNLQLDEGDDYDHDGSESADMAAMGD</sequence>
<organism evidence="2 3">
    <name type="scientific">Daedalea quercina L-15889</name>
    <dbReference type="NCBI Taxonomy" id="1314783"/>
    <lineage>
        <taxon>Eukaryota</taxon>
        <taxon>Fungi</taxon>
        <taxon>Dikarya</taxon>
        <taxon>Basidiomycota</taxon>
        <taxon>Agaricomycotina</taxon>
        <taxon>Agaricomycetes</taxon>
        <taxon>Polyporales</taxon>
        <taxon>Fomitopsis</taxon>
    </lineage>
</organism>
<dbReference type="Proteomes" id="UP000076727">
    <property type="component" value="Unassembled WGS sequence"/>
</dbReference>
<keyword evidence="3" id="KW-1185">Reference proteome</keyword>
<evidence type="ECO:0000313" key="2">
    <source>
        <dbReference type="EMBL" id="KZT63773.1"/>
    </source>
</evidence>
<dbReference type="EMBL" id="KV429158">
    <property type="protein sequence ID" value="KZT63773.1"/>
    <property type="molecule type" value="Genomic_DNA"/>
</dbReference>
<accession>A0A165KYW1</accession>
<dbReference type="STRING" id="1314783.A0A165KYW1"/>
<name>A0A165KYW1_9APHY</name>
<dbReference type="AlphaFoldDB" id="A0A165KYW1"/>